<protein>
    <submittedName>
        <fullName evidence="2">Filamentous hemagglutinin</fullName>
    </submittedName>
</protein>
<keyword evidence="3" id="KW-1185">Reference proteome</keyword>
<feature type="region of interest" description="Disordered" evidence="1">
    <location>
        <begin position="464"/>
        <end position="494"/>
    </location>
</feature>
<gene>
    <name evidence="2" type="ORF">KUDE01_015503</name>
</gene>
<name>A0AAD9ET86_DISEL</name>
<feature type="region of interest" description="Disordered" evidence="1">
    <location>
        <begin position="184"/>
        <end position="241"/>
    </location>
</feature>
<feature type="compositionally biased region" description="Pro residues" evidence="1">
    <location>
        <begin position="207"/>
        <end position="237"/>
    </location>
</feature>
<sequence>MVSTKTYFQLLQAIHHVEILDEAAHRGSPPPGMARKAQFLTSFIKPAAPNSHTLNLVTENTKMWMQRNLEILKIHYTDLLRDLSVGLPPFRPDAFDRAINWARKRYHNKLTPSSISALHSLLSPSDPLPSTPPLDIANPILFPPLPRPQRLHRLPSVPPRLPNTLTLPSGIPCLLSLSFPHRPPYHRPPPRPLGKDAPPRTSGRTRPYPPPLLPISSVPTPPPTGPDLFSPNPPASPLPTDIICPPISTTCLLPLITAPTSFINPAPDPPTLTPPPGFLQFPSPAVGPLTTTTPQLVHPARITVADVHQLPLIPPSPDPLLPQLATTLRISNSQPTPELSISPVSPPSPPPSLPSPSPPLSPSPTSSPNPPASPLPRDIICPHISTTCLLPLTTAPISLINPAPDPPTLSPTPGCLQFPSPAVVPLTTSTPQLVHPARITVADVHQLPLIPPLLDPLLPQPATTLRISNSQPTPESSISPVSPPSPPPPSFLPLPLCHHPPPHHFLTTQAF</sequence>
<accession>A0AAD9ET86</accession>
<feature type="compositionally biased region" description="Pro residues" evidence="1">
    <location>
        <begin position="481"/>
        <end position="492"/>
    </location>
</feature>
<proteinExistence type="predicted"/>
<feature type="compositionally biased region" description="Pro residues" evidence="1">
    <location>
        <begin position="344"/>
        <end position="374"/>
    </location>
</feature>
<dbReference type="EMBL" id="JASDAP010000030">
    <property type="protein sequence ID" value="KAK1876216.1"/>
    <property type="molecule type" value="Genomic_DNA"/>
</dbReference>
<evidence type="ECO:0000313" key="2">
    <source>
        <dbReference type="EMBL" id="KAK1876216.1"/>
    </source>
</evidence>
<feature type="region of interest" description="Disordered" evidence="1">
    <location>
        <begin position="333"/>
        <end position="377"/>
    </location>
</feature>
<dbReference type="AlphaFoldDB" id="A0AAD9ET86"/>
<dbReference type="Proteomes" id="UP001228049">
    <property type="component" value="Unassembled WGS sequence"/>
</dbReference>
<comment type="caution">
    <text evidence="2">The sequence shown here is derived from an EMBL/GenBank/DDBJ whole genome shotgun (WGS) entry which is preliminary data.</text>
</comment>
<organism evidence="2 3">
    <name type="scientific">Dissostichus eleginoides</name>
    <name type="common">Patagonian toothfish</name>
    <name type="synonym">Dissostichus amissus</name>
    <dbReference type="NCBI Taxonomy" id="100907"/>
    <lineage>
        <taxon>Eukaryota</taxon>
        <taxon>Metazoa</taxon>
        <taxon>Chordata</taxon>
        <taxon>Craniata</taxon>
        <taxon>Vertebrata</taxon>
        <taxon>Euteleostomi</taxon>
        <taxon>Actinopterygii</taxon>
        <taxon>Neopterygii</taxon>
        <taxon>Teleostei</taxon>
        <taxon>Neoteleostei</taxon>
        <taxon>Acanthomorphata</taxon>
        <taxon>Eupercaria</taxon>
        <taxon>Perciformes</taxon>
        <taxon>Notothenioidei</taxon>
        <taxon>Nototheniidae</taxon>
        <taxon>Dissostichus</taxon>
    </lineage>
</organism>
<reference evidence="2" key="1">
    <citation type="submission" date="2023-04" db="EMBL/GenBank/DDBJ databases">
        <title>Chromosome-level genome of Chaenocephalus aceratus.</title>
        <authorList>
            <person name="Park H."/>
        </authorList>
    </citation>
    <scope>NUCLEOTIDE SEQUENCE</scope>
    <source>
        <strain evidence="2">DE</strain>
        <tissue evidence="2">Muscle</tissue>
    </source>
</reference>
<evidence type="ECO:0000313" key="3">
    <source>
        <dbReference type="Proteomes" id="UP001228049"/>
    </source>
</evidence>
<evidence type="ECO:0000256" key="1">
    <source>
        <dbReference type="SAM" id="MobiDB-lite"/>
    </source>
</evidence>